<dbReference type="EMBL" id="JADGJH010001104">
    <property type="protein sequence ID" value="KAJ3118887.1"/>
    <property type="molecule type" value="Genomic_DNA"/>
</dbReference>
<gene>
    <name evidence="8" type="ORF">HK100_000521</name>
</gene>
<evidence type="ECO:0000256" key="6">
    <source>
        <dbReference type="SAM" id="MobiDB-lite"/>
    </source>
</evidence>
<dbReference type="GO" id="GO:0005634">
    <property type="term" value="C:nucleus"/>
    <property type="evidence" value="ECO:0007669"/>
    <property type="project" value="UniProtKB-SubCell"/>
</dbReference>
<dbReference type="PROSITE" id="PS50071">
    <property type="entry name" value="HOMEOBOX_2"/>
    <property type="match status" value="1"/>
</dbReference>
<evidence type="ECO:0000259" key="7">
    <source>
        <dbReference type="PROSITE" id="PS50071"/>
    </source>
</evidence>
<keyword evidence="1 4" id="KW-0238">DNA-binding</keyword>
<dbReference type="SMART" id="SM00389">
    <property type="entry name" value="HOX"/>
    <property type="match status" value="1"/>
</dbReference>
<sequence length="343" mass="37721">MPLAFDFDDYFMANETDNMYSPLPSLSPSVSAELPMFDGPFPLDTFGMGNIELASDTIPMFGTDPAVFSSSLLLEGMDSTLGDQCVGSQSFDSFSHFSNHLFDASIQPFHSFQPYQQLYQYNTPSPSPLMPVDSPFGSFKSSTSPPHTPCIPMSMLAPTPATVPIDNDASSVSSADEQEDSYARHVLTKPLKRLVKKNIAVKPVYTRDFKKSVSPMASAPILSHESPEPSPVFDDPSQPLVPKRVVAAPTLPRRTNSSSKKSSASAVAAASASPLPVKKRHILQEWETEILNKCFEQNQFLQSVQASELSAQLGMTVNQVRIWFQNKRAYVKRQLAKGEEEDL</sequence>
<evidence type="ECO:0000313" key="9">
    <source>
        <dbReference type="Proteomes" id="UP001211907"/>
    </source>
</evidence>
<protein>
    <recommendedName>
        <fullName evidence="7">Homeobox domain-containing protein</fullName>
    </recommendedName>
</protein>
<comment type="caution">
    <text evidence="8">The sequence shown here is derived from an EMBL/GenBank/DDBJ whole genome shotgun (WGS) entry which is preliminary data.</text>
</comment>
<dbReference type="SUPFAM" id="SSF46689">
    <property type="entry name" value="Homeodomain-like"/>
    <property type="match status" value="1"/>
</dbReference>
<proteinExistence type="predicted"/>
<dbReference type="InterPro" id="IPR050460">
    <property type="entry name" value="Distal-less_Homeobox_TF"/>
</dbReference>
<dbReference type="Pfam" id="PF00046">
    <property type="entry name" value="Homeodomain"/>
    <property type="match status" value="1"/>
</dbReference>
<feature type="domain" description="Homeobox" evidence="7">
    <location>
        <begin position="274"/>
        <end position="334"/>
    </location>
</feature>
<evidence type="ECO:0000256" key="1">
    <source>
        <dbReference type="ARBA" id="ARBA00023125"/>
    </source>
</evidence>
<feature type="region of interest" description="Disordered" evidence="6">
    <location>
        <begin position="249"/>
        <end position="270"/>
    </location>
</feature>
<dbReference type="PANTHER" id="PTHR24327">
    <property type="entry name" value="HOMEOBOX PROTEIN"/>
    <property type="match status" value="1"/>
</dbReference>
<evidence type="ECO:0000256" key="4">
    <source>
        <dbReference type="PROSITE-ProRule" id="PRU00108"/>
    </source>
</evidence>
<dbReference type="GO" id="GO:0000981">
    <property type="term" value="F:DNA-binding transcription factor activity, RNA polymerase II-specific"/>
    <property type="evidence" value="ECO:0007669"/>
    <property type="project" value="InterPro"/>
</dbReference>
<dbReference type="CDD" id="cd00086">
    <property type="entry name" value="homeodomain"/>
    <property type="match status" value="1"/>
</dbReference>
<evidence type="ECO:0000256" key="2">
    <source>
        <dbReference type="ARBA" id="ARBA00023155"/>
    </source>
</evidence>
<dbReference type="GO" id="GO:0000978">
    <property type="term" value="F:RNA polymerase II cis-regulatory region sequence-specific DNA binding"/>
    <property type="evidence" value="ECO:0007669"/>
    <property type="project" value="TreeGrafter"/>
</dbReference>
<keyword evidence="9" id="KW-1185">Reference proteome</keyword>
<evidence type="ECO:0000313" key="8">
    <source>
        <dbReference type="EMBL" id="KAJ3118887.1"/>
    </source>
</evidence>
<dbReference type="InterPro" id="IPR009057">
    <property type="entry name" value="Homeodomain-like_sf"/>
</dbReference>
<dbReference type="Proteomes" id="UP001211907">
    <property type="component" value="Unassembled WGS sequence"/>
</dbReference>
<keyword evidence="3 4" id="KW-0539">Nucleus</keyword>
<dbReference type="PANTHER" id="PTHR24327:SF41">
    <property type="entry name" value="BRAIN-SPECIFIC HOMEOBOX PROTEIN"/>
    <property type="match status" value="1"/>
</dbReference>
<feature type="compositionally biased region" description="Low complexity" evidence="6">
    <location>
        <begin position="257"/>
        <end position="270"/>
    </location>
</feature>
<evidence type="ECO:0000256" key="5">
    <source>
        <dbReference type="RuleBase" id="RU000682"/>
    </source>
</evidence>
<dbReference type="PROSITE" id="PS00027">
    <property type="entry name" value="HOMEOBOX_1"/>
    <property type="match status" value="1"/>
</dbReference>
<comment type="subcellular location">
    <subcellularLocation>
        <location evidence="4 5">Nucleus</location>
    </subcellularLocation>
</comment>
<reference evidence="8" key="1">
    <citation type="submission" date="2020-05" db="EMBL/GenBank/DDBJ databases">
        <title>Phylogenomic resolution of chytrid fungi.</title>
        <authorList>
            <person name="Stajich J.E."/>
            <person name="Amses K."/>
            <person name="Simmons R."/>
            <person name="Seto K."/>
            <person name="Myers J."/>
            <person name="Bonds A."/>
            <person name="Quandt C.A."/>
            <person name="Barry K."/>
            <person name="Liu P."/>
            <person name="Grigoriev I."/>
            <person name="Longcore J.E."/>
            <person name="James T.Y."/>
        </authorList>
    </citation>
    <scope>NUCLEOTIDE SEQUENCE</scope>
    <source>
        <strain evidence="8">JEL0513</strain>
    </source>
</reference>
<dbReference type="InterPro" id="IPR001356">
    <property type="entry name" value="HD"/>
</dbReference>
<organism evidence="8 9">
    <name type="scientific">Physocladia obscura</name>
    <dbReference type="NCBI Taxonomy" id="109957"/>
    <lineage>
        <taxon>Eukaryota</taxon>
        <taxon>Fungi</taxon>
        <taxon>Fungi incertae sedis</taxon>
        <taxon>Chytridiomycota</taxon>
        <taxon>Chytridiomycota incertae sedis</taxon>
        <taxon>Chytridiomycetes</taxon>
        <taxon>Chytridiales</taxon>
        <taxon>Chytriomycetaceae</taxon>
        <taxon>Physocladia</taxon>
    </lineage>
</organism>
<evidence type="ECO:0000256" key="3">
    <source>
        <dbReference type="ARBA" id="ARBA00023242"/>
    </source>
</evidence>
<dbReference type="Gene3D" id="1.10.10.60">
    <property type="entry name" value="Homeodomain-like"/>
    <property type="match status" value="1"/>
</dbReference>
<dbReference type="AlphaFoldDB" id="A0AAD5XFJ4"/>
<dbReference type="InterPro" id="IPR017970">
    <property type="entry name" value="Homeobox_CS"/>
</dbReference>
<keyword evidence="2 4" id="KW-0371">Homeobox</keyword>
<name>A0AAD5XFJ4_9FUNG</name>
<accession>A0AAD5XFJ4</accession>
<feature type="DNA-binding region" description="Homeobox" evidence="4">
    <location>
        <begin position="276"/>
        <end position="335"/>
    </location>
</feature>